<dbReference type="FunFam" id="3.40.30.10:FF:000058">
    <property type="entry name" value="Glutathione S-transferase, omega"/>
    <property type="match status" value="1"/>
</dbReference>
<dbReference type="Gene3D" id="3.40.30.10">
    <property type="entry name" value="Glutaredoxin"/>
    <property type="match status" value="1"/>
</dbReference>
<feature type="binding site" evidence="2">
    <location>
        <begin position="128"/>
        <end position="131"/>
    </location>
    <ligand>
        <name>glutathione</name>
        <dbReference type="ChEBI" id="CHEBI:57925"/>
    </ligand>
</feature>
<evidence type="ECO:0000256" key="1">
    <source>
        <dbReference type="PIRSR" id="PIRSR015753-1"/>
    </source>
</evidence>
<feature type="site" description="Lowers pKa of active site Cys" evidence="3">
    <location>
        <position position="251"/>
    </location>
</feature>
<dbReference type="SUPFAM" id="SSF47616">
    <property type="entry name" value="GST C-terminal domain-like"/>
    <property type="match status" value="1"/>
</dbReference>
<protein>
    <submittedName>
        <fullName evidence="5">Glutathione S-transferase family protein</fullName>
    </submittedName>
</protein>
<proteinExistence type="predicted"/>
<dbReference type="InterPro" id="IPR016639">
    <property type="entry name" value="GST_Omega/GSH"/>
</dbReference>
<feature type="binding site" evidence="2">
    <location>
        <position position="95"/>
    </location>
    <ligand>
        <name>glutathione</name>
        <dbReference type="ChEBI" id="CHEBI:57925"/>
    </ligand>
</feature>
<evidence type="ECO:0000259" key="4">
    <source>
        <dbReference type="PROSITE" id="PS50405"/>
    </source>
</evidence>
<dbReference type="InterPro" id="IPR036282">
    <property type="entry name" value="Glutathione-S-Trfase_C_sf"/>
</dbReference>
<evidence type="ECO:0000256" key="3">
    <source>
        <dbReference type="PIRSR" id="PIRSR015753-3"/>
    </source>
</evidence>
<dbReference type="PIRSF" id="PIRSF015753">
    <property type="entry name" value="GST"/>
    <property type="match status" value="1"/>
</dbReference>
<dbReference type="Pfam" id="PF13409">
    <property type="entry name" value="GST_N_2"/>
    <property type="match status" value="1"/>
</dbReference>
<feature type="site" description="Lowers pKa of active site Cys" evidence="3">
    <location>
        <position position="294"/>
    </location>
</feature>
<dbReference type="Proteomes" id="UP000438196">
    <property type="component" value="Unassembled WGS sequence"/>
</dbReference>
<dbReference type="InterPro" id="IPR010987">
    <property type="entry name" value="Glutathione-S-Trfase_C-like"/>
</dbReference>
<dbReference type="SUPFAM" id="SSF52833">
    <property type="entry name" value="Thioredoxin-like"/>
    <property type="match status" value="1"/>
</dbReference>
<evidence type="ECO:0000313" key="5">
    <source>
        <dbReference type="EMBL" id="MUF05746.1"/>
    </source>
</evidence>
<comment type="caution">
    <text evidence="5">The sequence shown here is derived from an EMBL/GenBank/DDBJ whole genome shotgun (WGS) entry which is preliminary data.</text>
</comment>
<accession>A0A6I3WGU4</accession>
<dbReference type="SFLD" id="SFLDS00019">
    <property type="entry name" value="Glutathione_Transferase_(cytos"/>
    <property type="match status" value="1"/>
</dbReference>
<dbReference type="PROSITE" id="PS50405">
    <property type="entry name" value="GST_CTER"/>
    <property type="match status" value="1"/>
</dbReference>
<dbReference type="SFLD" id="SFLDG01206">
    <property type="entry name" value="Xi.1"/>
    <property type="match status" value="1"/>
</dbReference>
<dbReference type="EMBL" id="WNNK01000012">
    <property type="protein sequence ID" value="MUF05746.1"/>
    <property type="molecule type" value="Genomic_DNA"/>
</dbReference>
<dbReference type="GO" id="GO:0005737">
    <property type="term" value="C:cytoplasm"/>
    <property type="evidence" value="ECO:0007669"/>
    <property type="project" value="TreeGrafter"/>
</dbReference>
<keyword evidence="6" id="KW-1185">Reference proteome</keyword>
<gene>
    <name evidence="5" type="ORF">GNF76_15430</name>
</gene>
<dbReference type="CDD" id="cd03190">
    <property type="entry name" value="GST_C_Omega_like"/>
    <property type="match status" value="1"/>
</dbReference>
<dbReference type="PANTHER" id="PTHR32419">
    <property type="entry name" value="GLUTATHIONYL-HYDROQUINONE REDUCTASE"/>
    <property type="match status" value="1"/>
</dbReference>
<feature type="binding site" evidence="2">
    <location>
        <begin position="146"/>
        <end position="147"/>
    </location>
    <ligand>
        <name>glutathione</name>
        <dbReference type="ChEBI" id="CHEBI:57925"/>
    </ligand>
</feature>
<dbReference type="SFLD" id="SFLDG01148">
    <property type="entry name" value="Xi_(cytGST)"/>
    <property type="match status" value="1"/>
</dbReference>
<dbReference type="RefSeq" id="WP_155584009.1">
    <property type="nucleotide sequence ID" value="NZ_JBHSTH010000017.1"/>
</dbReference>
<name>A0A6I3WGU4_9PSED</name>
<dbReference type="PANTHER" id="PTHR32419:SF6">
    <property type="entry name" value="GLUTATHIONE S-TRANSFERASE OMEGA-LIKE 1-RELATED"/>
    <property type="match status" value="1"/>
</dbReference>
<dbReference type="InterPro" id="IPR047047">
    <property type="entry name" value="GST_Omega-like_C"/>
</dbReference>
<dbReference type="OrthoDB" id="9769158at2"/>
<evidence type="ECO:0000256" key="2">
    <source>
        <dbReference type="PIRSR" id="PIRSR015753-2"/>
    </source>
</evidence>
<dbReference type="InterPro" id="IPR004045">
    <property type="entry name" value="Glutathione_S-Trfase_N"/>
</dbReference>
<feature type="active site" description="Proton donor/acceptor" evidence="1">
    <location>
        <position position="193"/>
    </location>
</feature>
<evidence type="ECO:0000313" key="6">
    <source>
        <dbReference type="Proteomes" id="UP000438196"/>
    </source>
</evidence>
<dbReference type="InterPro" id="IPR040079">
    <property type="entry name" value="Glutathione_S-Trfase"/>
</dbReference>
<dbReference type="Gene3D" id="1.20.1050.10">
    <property type="match status" value="1"/>
</dbReference>
<reference evidence="5 6" key="1">
    <citation type="submission" date="2019-11" db="EMBL/GenBank/DDBJ databases">
        <title>Pseudomonas karstica sp. nov. and Pseudomonas spelaei sp. nov. from karst caves.</title>
        <authorList>
            <person name="Zeman M."/>
        </authorList>
    </citation>
    <scope>NUCLEOTIDE SEQUENCE [LARGE SCALE GENOMIC DNA]</scope>
    <source>
        <strain evidence="5 6">CCM 7893</strain>
    </source>
</reference>
<feature type="domain" description="GST C-terminal" evidence="4">
    <location>
        <begin position="170"/>
        <end position="304"/>
    </location>
</feature>
<dbReference type="Pfam" id="PF13410">
    <property type="entry name" value="GST_C_2"/>
    <property type="match status" value="1"/>
</dbReference>
<dbReference type="InterPro" id="IPR036249">
    <property type="entry name" value="Thioredoxin-like_sf"/>
</dbReference>
<keyword evidence="5" id="KW-0808">Transferase</keyword>
<feature type="active site" description="Nucleophile" evidence="1">
    <location>
        <position position="62"/>
    </location>
</feature>
<sequence length="334" mass="38004">MGLLIEGRWHDQWYESSADGAFQREQAQRRNWVTADGQPGPTGEGGFAAEAGRYHLYVSLACPWAHRTLILRKLKGLESLIDVSVVSWLMLENGWTFDKAHGSTGDTLDDFTYMHQRYTADTATYTGRVTVPVLWDKKLKRIVSNESAEIIRMFNSAFDELTGNTLDFYPEALRSAIDALNDRIYPAVNNGVYRAGFSTSQKAYEAAFDDVFAELDHLEQHLGAHRYLAGEYLTEADIRLFTTMIRFDAVYYSHFKCNLRRVVDYPNLSSWLRELYQWPGIAETVDFAHIKGHYYASHRTINPTGIVPKGPLQTFDAGHDRARLSGKGVWARSK</sequence>
<dbReference type="AlphaFoldDB" id="A0A6I3WGU4"/>
<dbReference type="GO" id="GO:0004364">
    <property type="term" value="F:glutathione transferase activity"/>
    <property type="evidence" value="ECO:0007669"/>
    <property type="project" value="InterPro"/>
</dbReference>
<organism evidence="5 6">
    <name type="scientific">Pseudomonas spelaei</name>
    <dbReference type="NCBI Taxonomy" id="1055469"/>
    <lineage>
        <taxon>Bacteria</taxon>
        <taxon>Pseudomonadati</taxon>
        <taxon>Pseudomonadota</taxon>
        <taxon>Gammaproteobacteria</taxon>
        <taxon>Pseudomonadales</taxon>
        <taxon>Pseudomonadaceae</taxon>
        <taxon>Pseudomonas</taxon>
    </lineage>
</organism>